<dbReference type="RefSeq" id="WP_191704505.1">
    <property type="nucleotide sequence ID" value="NZ_JACSPW010000012.1"/>
</dbReference>
<accession>A0ABR8XPY0</accession>
<sequence length="268" mass="30868">MSKRFILMLAVTFIIFTTSSVILLQKEIEEPIILPIGTQALHMEEESFINMSYVTNHNEDIELKSIQVGELELVPYTKPYHFSVNTETEESDSLIQSYPYYDLHSVEFKVNENEYSALTAASNKNATAFFSNGVKQEFPLKLEVLTKKKEYLFVGVQSSDTAEGESETIFTITEAGTIEEIETVFPLANIKLYKEDKQMTLPYNTEKGEKLSIRISPNYRIWDSRYKNIIVHGTFATGEPFTEGIAQYIYELPPKKWMNDFVMEARDR</sequence>
<gene>
    <name evidence="1" type="ORF">H9632_13075</name>
</gene>
<dbReference type="Proteomes" id="UP000600565">
    <property type="component" value="Unassembled WGS sequence"/>
</dbReference>
<protein>
    <submittedName>
        <fullName evidence="1">Uncharacterized protein</fullName>
    </submittedName>
</protein>
<reference evidence="1 2" key="1">
    <citation type="submission" date="2020-08" db="EMBL/GenBank/DDBJ databases">
        <title>A Genomic Blueprint of the Chicken Gut Microbiome.</title>
        <authorList>
            <person name="Gilroy R."/>
            <person name="Ravi A."/>
            <person name="Getino M."/>
            <person name="Pursley I."/>
            <person name="Horton D.L."/>
            <person name="Alikhan N.-F."/>
            <person name="Baker D."/>
            <person name="Gharbi K."/>
            <person name="Hall N."/>
            <person name="Watson M."/>
            <person name="Adriaenssens E.M."/>
            <person name="Foster-Nyarko E."/>
            <person name="Jarju S."/>
            <person name="Secka A."/>
            <person name="Antonio M."/>
            <person name="Oren A."/>
            <person name="Chaudhuri R."/>
            <person name="La Ragione R.M."/>
            <person name="Hildebrand F."/>
            <person name="Pallen M.J."/>
        </authorList>
    </citation>
    <scope>NUCLEOTIDE SEQUENCE [LARGE SCALE GENOMIC DNA]</scope>
    <source>
        <strain evidence="1 2">Sa1YVA6</strain>
    </source>
</reference>
<dbReference type="EMBL" id="JACSPW010000012">
    <property type="protein sequence ID" value="MBD8033997.1"/>
    <property type="molecule type" value="Genomic_DNA"/>
</dbReference>
<organism evidence="1 2">
    <name type="scientific">Solibacillus merdavium</name>
    <dbReference type="NCBI Taxonomy" id="2762218"/>
    <lineage>
        <taxon>Bacteria</taxon>
        <taxon>Bacillati</taxon>
        <taxon>Bacillota</taxon>
        <taxon>Bacilli</taxon>
        <taxon>Bacillales</taxon>
        <taxon>Caryophanaceae</taxon>
        <taxon>Solibacillus</taxon>
    </lineage>
</organism>
<evidence type="ECO:0000313" key="1">
    <source>
        <dbReference type="EMBL" id="MBD8033997.1"/>
    </source>
</evidence>
<comment type="caution">
    <text evidence="1">The sequence shown here is derived from an EMBL/GenBank/DDBJ whole genome shotgun (WGS) entry which is preliminary data.</text>
</comment>
<proteinExistence type="predicted"/>
<keyword evidence="2" id="KW-1185">Reference proteome</keyword>
<evidence type="ECO:0000313" key="2">
    <source>
        <dbReference type="Proteomes" id="UP000600565"/>
    </source>
</evidence>
<name>A0ABR8XPY0_9BACL</name>